<dbReference type="FunFam" id="3.40.50.300:FF:000022">
    <property type="entry name" value="Signal recognition particle 54 kDa subunit"/>
    <property type="match status" value="1"/>
</dbReference>
<dbReference type="Pfam" id="PF02978">
    <property type="entry name" value="SRP_SPB"/>
    <property type="match status" value="1"/>
</dbReference>
<evidence type="ECO:0000256" key="6">
    <source>
        <dbReference type="ARBA" id="ARBA00022884"/>
    </source>
</evidence>
<feature type="domain" description="SRP54-type proteins GTP-binding" evidence="12">
    <location>
        <begin position="97"/>
        <end position="290"/>
    </location>
</feature>
<feature type="domain" description="Signal recognition particle SRP54 helical bundle" evidence="13">
    <location>
        <begin position="2"/>
        <end position="87"/>
    </location>
</feature>
<organism evidence="14">
    <name type="scientific">hydrocarbon metagenome</name>
    <dbReference type="NCBI Taxonomy" id="938273"/>
    <lineage>
        <taxon>unclassified sequences</taxon>
        <taxon>metagenomes</taxon>
        <taxon>ecological metagenomes</taxon>
    </lineage>
</organism>
<gene>
    <name evidence="14" type="ORF">ASZ90_011780</name>
</gene>
<dbReference type="GO" id="GO:0005786">
    <property type="term" value="C:signal recognition particle, endoplasmic reticulum targeting"/>
    <property type="evidence" value="ECO:0007669"/>
    <property type="project" value="UniProtKB-KW"/>
</dbReference>
<evidence type="ECO:0000313" key="14">
    <source>
        <dbReference type="EMBL" id="KUG18544.1"/>
    </source>
</evidence>
<evidence type="ECO:0000256" key="5">
    <source>
        <dbReference type="ARBA" id="ARBA00022801"/>
    </source>
</evidence>
<protein>
    <recommendedName>
        <fullName evidence="10">signal-recognition-particle GTPase</fullName>
        <ecNumber evidence="10">3.6.5.4</ecNumber>
    </recommendedName>
</protein>
<dbReference type="Gene3D" id="1.10.260.30">
    <property type="entry name" value="Signal recognition particle, SRP54 subunit, M-domain"/>
    <property type="match status" value="1"/>
</dbReference>
<comment type="similarity">
    <text evidence="2">Belongs to the GTP-binding SRP family. SRP54 subfamily.</text>
</comment>
<dbReference type="Pfam" id="PF02881">
    <property type="entry name" value="SRP54_N"/>
    <property type="match status" value="1"/>
</dbReference>
<keyword evidence="3" id="KW-0963">Cytoplasm</keyword>
<keyword evidence="9" id="KW-0687">Ribonucleoprotein</keyword>
<dbReference type="InterPro" id="IPR000897">
    <property type="entry name" value="SRP54_GTPase_dom"/>
</dbReference>
<dbReference type="CDD" id="cd17875">
    <property type="entry name" value="SRP54_G"/>
    <property type="match status" value="1"/>
</dbReference>
<dbReference type="InterPro" id="IPR022941">
    <property type="entry name" value="SRP54"/>
</dbReference>
<dbReference type="SUPFAM" id="SSF52540">
    <property type="entry name" value="P-loop containing nucleoside triphosphate hydrolases"/>
    <property type="match status" value="1"/>
</dbReference>
<dbReference type="PANTHER" id="PTHR11564">
    <property type="entry name" value="SIGNAL RECOGNITION PARTICLE 54K PROTEIN SRP54"/>
    <property type="match status" value="1"/>
</dbReference>
<dbReference type="GO" id="GO:0006614">
    <property type="term" value="P:SRP-dependent cotranslational protein targeting to membrane"/>
    <property type="evidence" value="ECO:0007669"/>
    <property type="project" value="InterPro"/>
</dbReference>
<dbReference type="EC" id="3.6.5.4" evidence="10"/>
<sequence length="445" mass="48797">MVLDNLGGSLRNALKKIASANKIDKALVDEAVREIQRALLQADVNVKLVMQLSNTIKSRALDEKPAPGMNPREHVINIVYQELINLVGRGADIPLKKQNIMLVGLQGSGKTTTAAKLATFFQRKGLRTAVICADTFRAGAYDQLKALCEKQGIFFYGEKGNTDAPAVARNGLEATKKYDIRIVDTAGRHALEGDLIQEMKDIHAVVNADQKLLVMDAALGQQASEQAKAFNEAVNITGVIITKLDGTAKGGGALSAVAETKTSVAFIGVGEMPADLERFEADRFISRMLGMGDIKTLIERAQEVQTEQEVDVESLMRGKFTLKDMYQQMEAMNKLGPLKQIMQMLPMGGLGFELSDKEYQMTKDRLDKYRVVMDSMTAAELDDPKIITASRIKRISQGSGASPDLVRELLKSHQAMQKALKGMRGGMGKMNMKRMMKRFNPGAKT</sequence>
<evidence type="ECO:0000259" key="12">
    <source>
        <dbReference type="SMART" id="SM00962"/>
    </source>
</evidence>
<evidence type="ECO:0000256" key="1">
    <source>
        <dbReference type="ARBA" id="ARBA00004496"/>
    </source>
</evidence>
<dbReference type="Gene3D" id="1.20.120.140">
    <property type="entry name" value="Signal recognition particle SRP54, nucleotide-binding domain"/>
    <property type="match status" value="1"/>
</dbReference>
<name>A0A0W8FCD4_9ZZZZ</name>
<keyword evidence="7" id="KW-0342">GTP-binding</keyword>
<dbReference type="PANTHER" id="PTHR11564:SF5">
    <property type="entry name" value="SIGNAL RECOGNITION PARTICLE SUBUNIT SRP54"/>
    <property type="match status" value="1"/>
</dbReference>
<dbReference type="SMART" id="SM00963">
    <property type="entry name" value="SRP54_N"/>
    <property type="match status" value="1"/>
</dbReference>
<evidence type="ECO:0000256" key="4">
    <source>
        <dbReference type="ARBA" id="ARBA00022741"/>
    </source>
</evidence>
<dbReference type="InterPro" id="IPR027417">
    <property type="entry name" value="P-loop_NTPase"/>
</dbReference>
<dbReference type="GO" id="GO:0003924">
    <property type="term" value="F:GTPase activity"/>
    <property type="evidence" value="ECO:0007669"/>
    <property type="project" value="InterPro"/>
</dbReference>
<evidence type="ECO:0000256" key="10">
    <source>
        <dbReference type="ARBA" id="ARBA00035672"/>
    </source>
</evidence>
<evidence type="ECO:0000256" key="9">
    <source>
        <dbReference type="ARBA" id="ARBA00023274"/>
    </source>
</evidence>
<dbReference type="HAMAP" id="MF_00306">
    <property type="entry name" value="SRP54"/>
    <property type="match status" value="1"/>
</dbReference>
<dbReference type="InterPro" id="IPR036225">
    <property type="entry name" value="SRP/SRP_N"/>
</dbReference>
<dbReference type="SMART" id="SM00382">
    <property type="entry name" value="AAA"/>
    <property type="match status" value="1"/>
</dbReference>
<evidence type="ECO:0000256" key="7">
    <source>
        <dbReference type="ARBA" id="ARBA00023134"/>
    </source>
</evidence>
<evidence type="ECO:0000256" key="8">
    <source>
        <dbReference type="ARBA" id="ARBA00023135"/>
    </source>
</evidence>
<keyword evidence="4" id="KW-0547">Nucleotide-binding</keyword>
<evidence type="ECO:0000256" key="3">
    <source>
        <dbReference type="ARBA" id="ARBA00022490"/>
    </source>
</evidence>
<dbReference type="InterPro" id="IPR042101">
    <property type="entry name" value="SRP54_N_sf"/>
</dbReference>
<dbReference type="InterPro" id="IPR036891">
    <property type="entry name" value="Signal_recog_part_SRP54_M_sf"/>
</dbReference>
<proteinExistence type="inferred from homology"/>
<dbReference type="SUPFAM" id="SSF47446">
    <property type="entry name" value="Signal peptide-binding domain"/>
    <property type="match status" value="1"/>
</dbReference>
<comment type="subcellular location">
    <subcellularLocation>
        <location evidence="1">Cytoplasm</location>
    </subcellularLocation>
</comment>
<evidence type="ECO:0000256" key="2">
    <source>
        <dbReference type="ARBA" id="ARBA00005450"/>
    </source>
</evidence>
<keyword evidence="8" id="KW-0733">Signal recognition particle</keyword>
<keyword evidence="6" id="KW-0694">RNA-binding</keyword>
<dbReference type="GO" id="GO:0008312">
    <property type="term" value="F:7S RNA binding"/>
    <property type="evidence" value="ECO:0007669"/>
    <property type="project" value="InterPro"/>
</dbReference>
<dbReference type="InterPro" id="IPR004125">
    <property type="entry name" value="Signal_recog_particle_SRP54_M"/>
</dbReference>
<accession>A0A0W8FCD4</accession>
<dbReference type="Gene3D" id="3.40.50.300">
    <property type="entry name" value="P-loop containing nucleotide triphosphate hydrolases"/>
    <property type="match status" value="1"/>
</dbReference>
<dbReference type="AlphaFoldDB" id="A0A0W8FCD4"/>
<dbReference type="Pfam" id="PF00448">
    <property type="entry name" value="SRP54"/>
    <property type="match status" value="1"/>
</dbReference>
<dbReference type="SMART" id="SM00962">
    <property type="entry name" value="SRP54"/>
    <property type="match status" value="1"/>
</dbReference>
<keyword evidence="5" id="KW-0378">Hydrolase</keyword>
<dbReference type="EMBL" id="LNQE01001375">
    <property type="protein sequence ID" value="KUG18544.1"/>
    <property type="molecule type" value="Genomic_DNA"/>
</dbReference>
<dbReference type="InterPro" id="IPR003593">
    <property type="entry name" value="AAA+_ATPase"/>
</dbReference>
<reference evidence="14" key="1">
    <citation type="journal article" date="2015" name="Proc. Natl. Acad. Sci. U.S.A.">
        <title>Networks of energetic and metabolic interactions define dynamics in microbial communities.</title>
        <authorList>
            <person name="Embree M."/>
            <person name="Liu J.K."/>
            <person name="Al-Bassam M.M."/>
            <person name="Zengler K."/>
        </authorList>
    </citation>
    <scope>NUCLEOTIDE SEQUENCE</scope>
</reference>
<comment type="caution">
    <text evidence="14">The sequence shown here is derived from an EMBL/GenBank/DDBJ whole genome shotgun (WGS) entry which is preliminary data.</text>
</comment>
<dbReference type="InterPro" id="IPR013822">
    <property type="entry name" value="Signal_recog_particl_SRP54_hlx"/>
</dbReference>
<feature type="domain" description="AAA+ ATPase" evidence="11">
    <location>
        <begin position="96"/>
        <end position="295"/>
    </location>
</feature>
<evidence type="ECO:0000259" key="13">
    <source>
        <dbReference type="SMART" id="SM00963"/>
    </source>
</evidence>
<dbReference type="GO" id="GO:0005525">
    <property type="term" value="F:GTP binding"/>
    <property type="evidence" value="ECO:0007669"/>
    <property type="project" value="UniProtKB-KW"/>
</dbReference>
<dbReference type="SUPFAM" id="SSF47364">
    <property type="entry name" value="Domain of the SRP/SRP receptor G-proteins"/>
    <property type="match status" value="1"/>
</dbReference>
<evidence type="ECO:0000259" key="11">
    <source>
        <dbReference type="SMART" id="SM00382"/>
    </source>
</evidence>